<keyword evidence="2" id="KW-1185">Reference proteome</keyword>
<evidence type="ECO:0000313" key="2">
    <source>
        <dbReference type="Proteomes" id="UP000503162"/>
    </source>
</evidence>
<dbReference type="Proteomes" id="UP000503162">
    <property type="component" value="Chromosome"/>
</dbReference>
<reference evidence="1 2" key="1">
    <citation type="submission" date="2020-03" db="EMBL/GenBank/DDBJ databases">
        <title>Hydrogenophaga sp. nov. isolated from cyanobacterial mat.</title>
        <authorList>
            <person name="Thorat V."/>
            <person name="Kirdat K."/>
            <person name="Tiwarekar B."/>
            <person name="Costa E.D."/>
            <person name="Yadav A."/>
        </authorList>
    </citation>
    <scope>NUCLEOTIDE SEQUENCE [LARGE SCALE GENOMIC DNA]</scope>
    <source>
        <strain evidence="1 2">BA0156</strain>
    </source>
</reference>
<organism evidence="1 2">
    <name type="scientific">Hydrogenophaga crocea</name>
    <dbReference type="NCBI Taxonomy" id="2716225"/>
    <lineage>
        <taxon>Bacteria</taxon>
        <taxon>Pseudomonadati</taxon>
        <taxon>Pseudomonadota</taxon>
        <taxon>Betaproteobacteria</taxon>
        <taxon>Burkholderiales</taxon>
        <taxon>Comamonadaceae</taxon>
        <taxon>Hydrogenophaga</taxon>
    </lineage>
</organism>
<accession>A0A6G8IE67</accession>
<sequence length="153" mass="16479">MQQLDALVRDAHLAQRLKATRREQAQCVAPASLPQALAKARTAFTRCCTELTKKTKACIDTCTALGEDLAQAAQGVGLHPQDRMVLTRLAEAFLTLAHGETEIDLPCAQAYAPARQGQTDPAQAAPWIHSAAGPQADTVLNEIVRQTKQAPDR</sequence>
<protein>
    <submittedName>
        <fullName evidence="1">Uncharacterized protein</fullName>
    </submittedName>
</protein>
<dbReference type="RefSeq" id="WP_166224704.1">
    <property type="nucleotide sequence ID" value="NZ_CP049989.1"/>
</dbReference>
<dbReference type="EMBL" id="CP049989">
    <property type="protein sequence ID" value="QIM51290.1"/>
    <property type="molecule type" value="Genomic_DNA"/>
</dbReference>
<dbReference type="AlphaFoldDB" id="A0A6G8IE67"/>
<dbReference type="KEGG" id="hcz:G9Q37_03655"/>
<proteinExistence type="predicted"/>
<evidence type="ECO:0000313" key="1">
    <source>
        <dbReference type="EMBL" id="QIM51290.1"/>
    </source>
</evidence>
<name>A0A6G8IE67_9BURK</name>
<gene>
    <name evidence="1" type="ORF">G9Q37_03655</name>
</gene>